<protein>
    <submittedName>
        <fullName evidence="1">Uncharacterized protein</fullName>
    </submittedName>
</protein>
<name>A0A8H6ABD8_PETAA</name>
<keyword evidence="2" id="KW-1185">Reference proteome</keyword>
<dbReference type="AlphaFoldDB" id="A0A8H6ABD8"/>
<sequence>MDVLGRPRRPGGGNSPTSWIWTHIALAHQIGNSAEGWFPSGIGCVPVNALVESLEFREANEGDSGGGFIFRDSSKDPFVNVRTGPLFQL</sequence>
<comment type="caution">
    <text evidence="1">The sequence shown here is derived from an EMBL/GenBank/DDBJ whole genome shotgun (WGS) entry which is preliminary data.</text>
</comment>
<organism evidence="1 2">
    <name type="scientific">Petromyces alliaceus</name>
    <name type="common">Aspergillus alliaceus</name>
    <dbReference type="NCBI Taxonomy" id="209559"/>
    <lineage>
        <taxon>Eukaryota</taxon>
        <taxon>Fungi</taxon>
        <taxon>Dikarya</taxon>
        <taxon>Ascomycota</taxon>
        <taxon>Pezizomycotina</taxon>
        <taxon>Eurotiomycetes</taxon>
        <taxon>Eurotiomycetidae</taxon>
        <taxon>Eurotiales</taxon>
        <taxon>Aspergillaceae</taxon>
        <taxon>Aspergillus</taxon>
        <taxon>Aspergillus subgen. Circumdati</taxon>
    </lineage>
</organism>
<accession>A0A8H6ABD8</accession>
<evidence type="ECO:0000313" key="2">
    <source>
        <dbReference type="Proteomes" id="UP000541154"/>
    </source>
</evidence>
<gene>
    <name evidence="1" type="ORF">ETB97_008896</name>
</gene>
<evidence type="ECO:0000313" key="1">
    <source>
        <dbReference type="EMBL" id="KAF5863961.1"/>
    </source>
</evidence>
<proteinExistence type="predicted"/>
<dbReference type="Proteomes" id="UP000541154">
    <property type="component" value="Unassembled WGS sequence"/>
</dbReference>
<reference evidence="1 2" key="1">
    <citation type="submission" date="2019-04" db="EMBL/GenBank/DDBJ databases">
        <title>Aspergillus burnettii sp. nov., novel species from soil in southeast Queensland.</title>
        <authorList>
            <person name="Gilchrist C.L.M."/>
            <person name="Pitt J.I."/>
            <person name="Lange L."/>
            <person name="Lacey H.J."/>
            <person name="Vuong D."/>
            <person name="Midgley D.J."/>
            <person name="Greenfield P."/>
            <person name="Bradbury M."/>
            <person name="Lacey E."/>
            <person name="Busk P.K."/>
            <person name="Pilgaard B."/>
            <person name="Chooi Y.H."/>
            <person name="Piggott A.M."/>
        </authorList>
    </citation>
    <scope>NUCLEOTIDE SEQUENCE [LARGE SCALE GENOMIC DNA]</scope>
    <source>
        <strain evidence="1 2">FRR 5400</strain>
    </source>
</reference>
<dbReference type="EMBL" id="SPNV01000041">
    <property type="protein sequence ID" value="KAF5863961.1"/>
    <property type="molecule type" value="Genomic_DNA"/>
</dbReference>